<organism evidence="2">
    <name type="scientific">Candidatus Methanomethylicus mesodigestus</name>
    <dbReference type="NCBI Taxonomy" id="1867258"/>
    <lineage>
        <taxon>Archaea</taxon>
        <taxon>Thermoproteota</taxon>
        <taxon>Methanosuratincolia</taxon>
        <taxon>Candidatus Methanomethylicales</taxon>
        <taxon>Candidatus Methanomethylicaceae</taxon>
        <taxon>Candidatus Methanomethylicus</taxon>
    </lineage>
</organism>
<gene>
    <name evidence="2" type="ORF">ENS19_05245</name>
</gene>
<dbReference type="GO" id="GO:0003700">
    <property type="term" value="F:DNA-binding transcription factor activity"/>
    <property type="evidence" value="ECO:0007669"/>
    <property type="project" value="InterPro"/>
</dbReference>
<name>A0A7C3J442_9CREN</name>
<dbReference type="EMBL" id="DSTX01000009">
    <property type="protein sequence ID" value="HFK20673.1"/>
    <property type="molecule type" value="Genomic_DNA"/>
</dbReference>
<dbReference type="Gene3D" id="1.10.10.10">
    <property type="entry name" value="Winged helix-like DNA-binding domain superfamily/Winged helix DNA-binding domain"/>
    <property type="match status" value="1"/>
</dbReference>
<feature type="domain" description="HTH arsR-type" evidence="1">
    <location>
        <begin position="14"/>
        <end position="87"/>
    </location>
</feature>
<dbReference type="CDD" id="cd00090">
    <property type="entry name" value="HTH_ARSR"/>
    <property type="match status" value="1"/>
</dbReference>
<evidence type="ECO:0000313" key="2">
    <source>
        <dbReference type="EMBL" id="HFK20673.1"/>
    </source>
</evidence>
<evidence type="ECO:0000259" key="1">
    <source>
        <dbReference type="SMART" id="SM00418"/>
    </source>
</evidence>
<sequence>MPASDSGFDRSRAELFEALGHPTRIRILKALSASDMSFSDLKRSVGIDSNGLLSFHLSKLSGLIRTTEAGLYALTDEGKEALRTTSYNEKESRIVLSPKFKKEMKLALLVSLIFSFCAIGWQYDAWQSSNDMEAIAISKFGVSSLDLSVRPGMDAAVVEAAINLSFVNPSSRNIELSYISVDVELEFPKKNPDQSLTGIMLQGKCPNVHLSPNSSASAVAAVSFSCQNEDDANQLLEILDWFIGTGRYCVTFTATSGWLGTPYFPTHSKVVLKANQIHWNAP</sequence>
<dbReference type="InterPro" id="IPR001845">
    <property type="entry name" value="HTH_ArsR_DNA-bd_dom"/>
</dbReference>
<proteinExistence type="predicted"/>
<dbReference type="SUPFAM" id="SSF46785">
    <property type="entry name" value="Winged helix' DNA-binding domain"/>
    <property type="match status" value="1"/>
</dbReference>
<dbReference type="InterPro" id="IPR036388">
    <property type="entry name" value="WH-like_DNA-bd_sf"/>
</dbReference>
<comment type="caution">
    <text evidence="2">The sequence shown here is derived from an EMBL/GenBank/DDBJ whole genome shotgun (WGS) entry which is preliminary data.</text>
</comment>
<accession>A0A7C3J442</accession>
<dbReference type="InterPro" id="IPR055771">
    <property type="entry name" value="DUF7347"/>
</dbReference>
<dbReference type="InterPro" id="IPR011991">
    <property type="entry name" value="ArsR-like_HTH"/>
</dbReference>
<protein>
    <submittedName>
        <fullName evidence="2">ArsR family transcriptional regulator</fullName>
    </submittedName>
</protein>
<reference evidence="2" key="1">
    <citation type="journal article" date="2020" name="mSystems">
        <title>Genome- and Community-Level Interaction Insights into Carbon Utilization and Element Cycling Functions of Hydrothermarchaeota in Hydrothermal Sediment.</title>
        <authorList>
            <person name="Zhou Z."/>
            <person name="Liu Y."/>
            <person name="Xu W."/>
            <person name="Pan J."/>
            <person name="Luo Z.H."/>
            <person name="Li M."/>
        </authorList>
    </citation>
    <scope>NUCLEOTIDE SEQUENCE [LARGE SCALE GENOMIC DNA]</scope>
    <source>
        <strain evidence="2">SpSt-468</strain>
    </source>
</reference>
<dbReference type="SMART" id="SM00418">
    <property type="entry name" value="HTH_ARSR"/>
    <property type="match status" value="1"/>
</dbReference>
<dbReference type="InterPro" id="IPR036390">
    <property type="entry name" value="WH_DNA-bd_sf"/>
</dbReference>
<dbReference type="Pfam" id="PF24038">
    <property type="entry name" value="DUF7347"/>
    <property type="match status" value="1"/>
</dbReference>
<dbReference type="AlphaFoldDB" id="A0A7C3J442"/>